<sequence>MPISSRLTFKAEGLTLYRFALKLPLRSLPFAVRWNTVSEPSSSLCYDTLKFILTDFRESRHPYPKMPLKSSLYLKSNTLRSRKSKRREPLSANMISQPLGDFRHLSHIGMDTQGDVFGDLSFLKRVNSLPNESSLSTLGLGPDDILPPPKPPRLEPGQDAEPQVLHGKQRHKKCHSLPLLDSIDADELTSGEGPPDFVTEREAELTQDPPSELSESPAPEDDSPFSLNLDLGPSILDDVLRVMDKLSQ</sequence>
<dbReference type="InterPro" id="IPR051296">
    <property type="entry name" value="Cdc42_Effector_BORG/CEP"/>
</dbReference>
<dbReference type="OrthoDB" id="8866439at2759"/>
<gene>
    <name evidence="5" type="ORF">SKAU_G00191130</name>
</gene>
<dbReference type="InterPro" id="IPR029273">
    <property type="entry name" value="Cdc42_effect-like"/>
</dbReference>
<dbReference type="InterPro" id="IPR000095">
    <property type="entry name" value="CRIB_dom"/>
</dbReference>
<dbReference type="Pfam" id="PF00786">
    <property type="entry name" value="PBD"/>
    <property type="match status" value="1"/>
</dbReference>
<dbReference type="PANTHER" id="PTHR15344">
    <property type="entry name" value="CDC42 EFFECTOR PROTEIN BORG"/>
    <property type="match status" value="1"/>
</dbReference>
<dbReference type="Proteomes" id="UP001152622">
    <property type="component" value="Chromosome 6"/>
</dbReference>
<dbReference type="GO" id="GO:0007266">
    <property type="term" value="P:Rho protein signal transduction"/>
    <property type="evidence" value="ECO:0007669"/>
    <property type="project" value="TreeGrafter"/>
</dbReference>
<evidence type="ECO:0000256" key="3">
    <source>
        <dbReference type="SAM" id="MobiDB-lite"/>
    </source>
</evidence>
<dbReference type="GO" id="GO:0005856">
    <property type="term" value="C:cytoskeleton"/>
    <property type="evidence" value="ECO:0007669"/>
    <property type="project" value="TreeGrafter"/>
</dbReference>
<protein>
    <recommendedName>
        <fullName evidence="4">CRIB domain-containing protein</fullName>
    </recommendedName>
</protein>
<dbReference type="SMART" id="SM00285">
    <property type="entry name" value="PBD"/>
    <property type="match status" value="1"/>
</dbReference>
<evidence type="ECO:0000256" key="1">
    <source>
        <dbReference type="ARBA" id="ARBA00004184"/>
    </source>
</evidence>
<evidence type="ECO:0000256" key="2">
    <source>
        <dbReference type="ARBA" id="ARBA00010770"/>
    </source>
</evidence>
<dbReference type="Pfam" id="PF14957">
    <property type="entry name" value="BORG_CEP"/>
    <property type="match status" value="1"/>
</dbReference>
<proteinExistence type="inferred from homology"/>
<keyword evidence="6" id="KW-1185">Reference proteome</keyword>
<dbReference type="PANTHER" id="PTHR15344:SF20">
    <property type="entry name" value="CDC42 EFFECTOR PROTEIN 3-LIKE"/>
    <property type="match status" value="1"/>
</dbReference>
<dbReference type="GO" id="GO:0031267">
    <property type="term" value="F:small GTPase binding"/>
    <property type="evidence" value="ECO:0007669"/>
    <property type="project" value="TreeGrafter"/>
</dbReference>
<comment type="subcellular location">
    <subcellularLocation>
        <location evidence="1">Endomembrane system</location>
        <topology evidence="1">Peripheral membrane protein</topology>
    </subcellularLocation>
</comment>
<evidence type="ECO:0000313" key="5">
    <source>
        <dbReference type="EMBL" id="KAJ8356319.1"/>
    </source>
</evidence>
<dbReference type="EMBL" id="JAINUF010000006">
    <property type="protein sequence ID" value="KAJ8356319.1"/>
    <property type="molecule type" value="Genomic_DNA"/>
</dbReference>
<dbReference type="PROSITE" id="PS50108">
    <property type="entry name" value="CRIB"/>
    <property type="match status" value="1"/>
</dbReference>
<dbReference type="GO" id="GO:0005886">
    <property type="term" value="C:plasma membrane"/>
    <property type="evidence" value="ECO:0007669"/>
    <property type="project" value="TreeGrafter"/>
</dbReference>
<name>A0A9Q1IWD0_SYNKA</name>
<accession>A0A9Q1IWD0</accession>
<comment type="similarity">
    <text evidence="2">Belongs to the BORG/CEP family.</text>
</comment>
<feature type="compositionally biased region" description="Low complexity" evidence="3">
    <location>
        <begin position="208"/>
        <end position="217"/>
    </location>
</feature>
<comment type="caution">
    <text evidence="5">The sequence shown here is derived from an EMBL/GenBank/DDBJ whole genome shotgun (WGS) entry which is preliminary data.</text>
</comment>
<organism evidence="5 6">
    <name type="scientific">Synaphobranchus kaupii</name>
    <name type="common">Kaup's arrowtooth eel</name>
    <dbReference type="NCBI Taxonomy" id="118154"/>
    <lineage>
        <taxon>Eukaryota</taxon>
        <taxon>Metazoa</taxon>
        <taxon>Chordata</taxon>
        <taxon>Craniata</taxon>
        <taxon>Vertebrata</taxon>
        <taxon>Euteleostomi</taxon>
        <taxon>Actinopterygii</taxon>
        <taxon>Neopterygii</taxon>
        <taxon>Teleostei</taxon>
        <taxon>Anguilliformes</taxon>
        <taxon>Synaphobranchidae</taxon>
        <taxon>Synaphobranchus</taxon>
    </lineage>
</organism>
<dbReference type="GO" id="GO:0012505">
    <property type="term" value="C:endomembrane system"/>
    <property type="evidence" value="ECO:0007669"/>
    <property type="project" value="UniProtKB-SubCell"/>
</dbReference>
<evidence type="ECO:0000313" key="6">
    <source>
        <dbReference type="Proteomes" id="UP001152622"/>
    </source>
</evidence>
<feature type="region of interest" description="Disordered" evidence="3">
    <location>
        <begin position="132"/>
        <end position="233"/>
    </location>
</feature>
<evidence type="ECO:0000259" key="4">
    <source>
        <dbReference type="PROSITE" id="PS50108"/>
    </source>
</evidence>
<dbReference type="GO" id="GO:0008360">
    <property type="term" value="P:regulation of cell shape"/>
    <property type="evidence" value="ECO:0007669"/>
    <property type="project" value="TreeGrafter"/>
</dbReference>
<reference evidence="5" key="1">
    <citation type="journal article" date="2023" name="Science">
        <title>Genome structures resolve the early diversification of teleost fishes.</title>
        <authorList>
            <person name="Parey E."/>
            <person name="Louis A."/>
            <person name="Montfort J."/>
            <person name="Bouchez O."/>
            <person name="Roques C."/>
            <person name="Iampietro C."/>
            <person name="Lluch J."/>
            <person name="Castinel A."/>
            <person name="Donnadieu C."/>
            <person name="Desvignes T."/>
            <person name="Floi Bucao C."/>
            <person name="Jouanno E."/>
            <person name="Wen M."/>
            <person name="Mejri S."/>
            <person name="Dirks R."/>
            <person name="Jansen H."/>
            <person name="Henkel C."/>
            <person name="Chen W.J."/>
            <person name="Zahm M."/>
            <person name="Cabau C."/>
            <person name="Klopp C."/>
            <person name="Thompson A.W."/>
            <person name="Robinson-Rechavi M."/>
            <person name="Braasch I."/>
            <person name="Lecointre G."/>
            <person name="Bobe J."/>
            <person name="Postlethwait J.H."/>
            <person name="Berthelot C."/>
            <person name="Roest Crollius H."/>
            <person name="Guiguen Y."/>
        </authorList>
    </citation>
    <scope>NUCLEOTIDE SEQUENCE</scope>
    <source>
        <strain evidence="5">WJC10195</strain>
    </source>
</reference>
<feature type="domain" description="CRIB" evidence="4">
    <location>
        <begin position="95"/>
        <end position="109"/>
    </location>
</feature>
<dbReference type="GO" id="GO:0031274">
    <property type="term" value="P:positive regulation of pseudopodium assembly"/>
    <property type="evidence" value="ECO:0007669"/>
    <property type="project" value="TreeGrafter"/>
</dbReference>
<dbReference type="GO" id="GO:0005737">
    <property type="term" value="C:cytoplasm"/>
    <property type="evidence" value="ECO:0007669"/>
    <property type="project" value="UniProtKB-ARBA"/>
</dbReference>
<dbReference type="GO" id="GO:0030838">
    <property type="term" value="P:positive regulation of actin filament polymerization"/>
    <property type="evidence" value="ECO:0007669"/>
    <property type="project" value="TreeGrafter"/>
</dbReference>
<dbReference type="AlphaFoldDB" id="A0A9Q1IWD0"/>